<keyword evidence="14" id="KW-1185">Reference proteome</keyword>
<feature type="binding site" evidence="12">
    <location>
        <position position="75"/>
    </location>
    <ligand>
        <name>Na(+)</name>
        <dbReference type="ChEBI" id="CHEBI:29101"/>
        <note>structural</note>
    </ligand>
</feature>
<evidence type="ECO:0000256" key="9">
    <source>
        <dbReference type="ARBA" id="ARBA00023303"/>
    </source>
</evidence>
<keyword evidence="3" id="KW-0997">Cell inner membrane</keyword>
<dbReference type="GO" id="GO:0046872">
    <property type="term" value="F:metal ion binding"/>
    <property type="evidence" value="ECO:0007669"/>
    <property type="project" value="UniProtKB-KW"/>
</dbReference>
<proteinExistence type="inferred from homology"/>
<keyword evidence="2 12" id="KW-1003">Cell membrane</keyword>
<keyword evidence="9 12" id="KW-0407">Ion channel</keyword>
<evidence type="ECO:0000256" key="2">
    <source>
        <dbReference type="ARBA" id="ARBA00022475"/>
    </source>
</evidence>
<feature type="transmembrane region" description="Helical" evidence="12">
    <location>
        <begin position="33"/>
        <end position="55"/>
    </location>
</feature>
<evidence type="ECO:0000256" key="7">
    <source>
        <dbReference type="ARBA" id="ARBA00023065"/>
    </source>
</evidence>
<comment type="catalytic activity">
    <reaction evidence="11">
        <text>fluoride(in) = fluoride(out)</text>
        <dbReference type="Rhea" id="RHEA:76159"/>
        <dbReference type="ChEBI" id="CHEBI:17051"/>
    </reaction>
    <physiologicalReaction direction="left-to-right" evidence="11">
        <dbReference type="Rhea" id="RHEA:76160"/>
    </physiologicalReaction>
</comment>
<dbReference type="Pfam" id="PF02537">
    <property type="entry name" value="CRCB"/>
    <property type="match status" value="1"/>
</dbReference>
<dbReference type="GO" id="GO:0062054">
    <property type="term" value="F:fluoride channel activity"/>
    <property type="evidence" value="ECO:0007669"/>
    <property type="project" value="UniProtKB-UniRule"/>
</dbReference>
<comment type="subcellular location">
    <subcellularLocation>
        <location evidence="1 12">Cell membrane</location>
        <topology evidence="1 12">Multi-pass membrane protein</topology>
    </subcellularLocation>
</comment>
<dbReference type="InterPro" id="IPR003691">
    <property type="entry name" value="FluC"/>
</dbReference>
<reference evidence="14" key="1">
    <citation type="submission" date="2019-01" db="EMBL/GenBank/DDBJ databases">
        <title>Gri0909 isolated from a small marine red alga.</title>
        <authorList>
            <person name="Kim J."/>
            <person name="Jeong S.E."/>
            <person name="Jeon C.O."/>
        </authorList>
    </citation>
    <scope>NUCLEOTIDE SEQUENCE [LARGE SCALE GENOMIC DNA]</scope>
    <source>
        <strain evidence="14">Gri0909</strain>
    </source>
</reference>
<evidence type="ECO:0000256" key="10">
    <source>
        <dbReference type="ARBA" id="ARBA00035120"/>
    </source>
</evidence>
<name>A0A3S2Z5P1_9PROT</name>
<keyword evidence="7 12" id="KW-0406">Ion transport</keyword>
<keyword evidence="5 12" id="KW-1133">Transmembrane helix</keyword>
<evidence type="ECO:0000256" key="4">
    <source>
        <dbReference type="ARBA" id="ARBA00022692"/>
    </source>
</evidence>
<protein>
    <recommendedName>
        <fullName evidence="12">Fluoride-specific ion channel FluC</fullName>
    </recommendedName>
</protein>
<keyword evidence="4 12" id="KW-0812">Transmembrane</keyword>
<keyword evidence="6 12" id="KW-0915">Sodium</keyword>
<evidence type="ECO:0000256" key="8">
    <source>
        <dbReference type="ARBA" id="ARBA00023136"/>
    </source>
</evidence>
<dbReference type="EMBL" id="SADE01000003">
    <property type="protein sequence ID" value="RVU34679.1"/>
    <property type="molecule type" value="Genomic_DNA"/>
</dbReference>
<sequence length="126" mass="13076">MKTILAIAAGGALGALGRHFLAYHVNALIGPGFPWGIFVCNVLGSFAMGVLVEASAMFWSPSAELRAFIAVGVLGAFTTFSTFSLDVVLLLERGDMVKAGLYVTASVLCGVIGLFAGLHLIRAVMA</sequence>
<comment type="activity regulation">
    <text evidence="12">Na(+) is not transported, but it plays an essential structural role and its presence is essential for fluoride channel function.</text>
</comment>
<evidence type="ECO:0000256" key="11">
    <source>
        <dbReference type="ARBA" id="ARBA00035585"/>
    </source>
</evidence>
<comment type="similarity">
    <text evidence="10 12">Belongs to the fluoride channel Fluc/FEX (TC 1.A.43) family.</text>
</comment>
<dbReference type="OrthoDB" id="9806299at2"/>
<dbReference type="PANTHER" id="PTHR28259:SF1">
    <property type="entry name" value="FLUORIDE EXPORT PROTEIN 1-RELATED"/>
    <property type="match status" value="1"/>
</dbReference>
<accession>A0A3S2Z5P1</accession>
<feature type="transmembrane region" description="Helical" evidence="12">
    <location>
        <begin position="101"/>
        <end position="121"/>
    </location>
</feature>
<evidence type="ECO:0000256" key="3">
    <source>
        <dbReference type="ARBA" id="ARBA00022519"/>
    </source>
</evidence>
<evidence type="ECO:0000313" key="14">
    <source>
        <dbReference type="Proteomes" id="UP000287447"/>
    </source>
</evidence>
<dbReference type="GO" id="GO:0140114">
    <property type="term" value="P:cellular detoxification of fluoride"/>
    <property type="evidence" value="ECO:0007669"/>
    <property type="project" value="UniProtKB-UniRule"/>
</dbReference>
<organism evidence="13 14">
    <name type="scientific">Hwanghaeella grinnelliae</name>
    <dbReference type="NCBI Taxonomy" id="2500179"/>
    <lineage>
        <taxon>Bacteria</taxon>
        <taxon>Pseudomonadati</taxon>
        <taxon>Pseudomonadota</taxon>
        <taxon>Alphaproteobacteria</taxon>
        <taxon>Rhodospirillales</taxon>
        <taxon>Rhodospirillaceae</taxon>
        <taxon>Hwanghaeella</taxon>
    </lineage>
</organism>
<evidence type="ECO:0000256" key="1">
    <source>
        <dbReference type="ARBA" id="ARBA00004651"/>
    </source>
</evidence>
<dbReference type="HAMAP" id="MF_00454">
    <property type="entry name" value="FluC"/>
    <property type="match status" value="1"/>
</dbReference>
<keyword evidence="12" id="KW-0813">Transport</keyword>
<dbReference type="AlphaFoldDB" id="A0A3S2Z5P1"/>
<dbReference type="PANTHER" id="PTHR28259">
    <property type="entry name" value="FLUORIDE EXPORT PROTEIN 1-RELATED"/>
    <property type="match status" value="1"/>
</dbReference>
<comment type="function">
    <text evidence="12">Fluoride-specific ion channel. Important for reducing fluoride concentration in the cell, thus reducing its toxicity.</text>
</comment>
<evidence type="ECO:0000256" key="12">
    <source>
        <dbReference type="HAMAP-Rule" id="MF_00454"/>
    </source>
</evidence>
<gene>
    <name evidence="12 13" type="primary">crcB</name>
    <name evidence="12" type="synonym">fluC</name>
    <name evidence="13" type="ORF">EOI86_17645</name>
</gene>
<keyword evidence="12" id="KW-0479">Metal-binding</keyword>
<evidence type="ECO:0000256" key="6">
    <source>
        <dbReference type="ARBA" id="ARBA00023053"/>
    </source>
</evidence>
<dbReference type="GO" id="GO:0005886">
    <property type="term" value="C:plasma membrane"/>
    <property type="evidence" value="ECO:0007669"/>
    <property type="project" value="UniProtKB-SubCell"/>
</dbReference>
<dbReference type="RefSeq" id="WP_127766730.1">
    <property type="nucleotide sequence ID" value="NZ_SADE01000003.1"/>
</dbReference>
<dbReference type="Proteomes" id="UP000287447">
    <property type="component" value="Unassembled WGS sequence"/>
</dbReference>
<dbReference type="NCBIfam" id="TIGR00494">
    <property type="entry name" value="crcB"/>
    <property type="match status" value="1"/>
</dbReference>
<feature type="transmembrane region" description="Helical" evidence="12">
    <location>
        <begin position="67"/>
        <end position="89"/>
    </location>
</feature>
<feature type="binding site" evidence="12">
    <location>
        <position position="78"/>
    </location>
    <ligand>
        <name>Na(+)</name>
        <dbReference type="ChEBI" id="CHEBI:29101"/>
        <note>structural</note>
    </ligand>
</feature>
<dbReference type="NCBIfam" id="NF010791">
    <property type="entry name" value="PRK14195.1"/>
    <property type="match status" value="1"/>
</dbReference>
<evidence type="ECO:0000313" key="13">
    <source>
        <dbReference type="EMBL" id="RVU34679.1"/>
    </source>
</evidence>
<keyword evidence="8 12" id="KW-0472">Membrane</keyword>
<evidence type="ECO:0000256" key="5">
    <source>
        <dbReference type="ARBA" id="ARBA00022989"/>
    </source>
</evidence>
<comment type="caution">
    <text evidence="13">The sequence shown here is derived from an EMBL/GenBank/DDBJ whole genome shotgun (WGS) entry which is preliminary data.</text>
</comment>